<dbReference type="AlphaFoldDB" id="A0A098G214"/>
<keyword evidence="2" id="KW-1185">Reference proteome</keyword>
<organism evidence="1 2">
    <name type="scientific">Legionella fallonii LLAP-10</name>
    <dbReference type="NCBI Taxonomy" id="1212491"/>
    <lineage>
        <taxon>Bacteria</taxon>
        <taxon>Pseudomonadati</taxon>
        <taxon>Pseudomonadota</taxon>
        <taxon>Gammaproteobacteria</taxon>
        <taxon>Legionellales</taxon>
        <taxon>Legionellaceae</taxon>
        <taxon>Legionella</taxon>
    </lineage>
</organism>
<dbReference type="RefSeq" id="WP_045094404.1">
    <property type="nucleotide sequence ID" value="NZ_LN614827.1"/>
</dbReference>
<dbReference type="EMBL" id="LN614827">
    <property type="protein sequence ID" value="CEG55535.1"/>
    <property type="molecule type" value="Genomic_DNA"/>
</dbReference>
<sequence>MFRKAERSDEANILVHALNNLDEDVKEVIILIGSGPRADDSWCQNIVFDSHNKHLIINIDPHFAADLKEGLVVNTAEKKYIAMRFDEEVASTIASSISNLLSKNIKVVFCDYRSPAVSRDVYQLITANAEHYNNPNSSTGNLIYLQGYMPCYPFFWPTEEHLSSMAERFHSSTSIMAEYSTFLNKLRTLTSGKWHDLIKYFMDKEEVSFPLSHFMPEHDNGVIFSYEKAMEISQTLAENRAEAERTDSPSSRT</sequence>
<proteinExistence type="predicted"/>
<protein>
    <submittedName>
        <fullName evidence="1">Uncharacterized protein</fullName>
    </submittedName>
</protein>
<gene>
    <name evidence="1" type="ORF">LFA_0050</name>
</gene>
<accession>A0A098G214</accession>
<evidence type="ECO:0000313" key="1">
    <source>
        <dbReference type="EMBL" id="CEG55535.1"/>
    </source>
</evidence>
<reference evidence="2" key="1">
    <citation type="submission" date="2014-09" db="EMBL/GenBank/DDBJ databases">
        <authorList>
            <person name="Gomez-Valero L."/>
        </authorList>
    </citation>
    <scope>NUCLEOTIDE SEQUENCE [LARGE SCALE GENOMIC DNA]</scope>
    <source>
        <strain evidence="2">ATCC700992</strain>
    </source>
</reference>
<dbReference type="KEGG" id="lfa:LFA_0050"/>
<name>A0A098G214_9GAMM</name>
<evidence type="ECO:0000313" key="2">
    <source>
        <dbReference type="Proteomes" id="UP000032430"/>
    </source>
</evidence>
<dbReference type="HOGENOM" id="CLU_1097508_0_0_6"/>
<dbReference type="Proteomes" id="UP000032430">
    <property type="component" value="Chromosome I"/>
</dbReference>
<dbReference type="OrthoDB" id="9985712at2"/>